<keyword evidence="2" id="KW-1185">Reference proteome</keyword>
<evidence type="ECO:0000313" key="1">
    <source>
        <dbReference type="EMBL" id="MBD2295181.1"/>
    </source>
</evidence>
<organism evidence="1 2">
    <name type="scientific">Anabaena sphaerica FACHB-251</name>
    <dbReference type="NCBI Taxonomy" id="2692883"/>
    <lineage>
        <taxon>Bacteria</taxon>
        <taxon>Bacillati</taxon>
        <taxon>Cyanobacteriota</taxon>
        <taxon>Cyanophyceae</taxon>
        <taxon>Nostocales</taxon>
        <taxon>Nostocaceae</taxon>
        <taxon>Anabaena</taxon>
    </lineage>
</organism>
<dbReference type="Proteomes" id="UP000662185">
    <property type="component" value="Unassembled WGS sequence"/>
</dbReference>
<dbReference type="InterPro" id="IPR029063">
    <property type="entry name" value="SAM-dependent_MTases_sf"/>
</dbReference>
<proteinExistence type="predicted"/>
<dbReference type="SUPFAM" id="SSF53335">
    <property type="entry name" value="S-adenosyl-L-methionine-dependent methyltransferases"/>
    <property type="match status" value="1"/>
</dbReference>
<protein>
    <recommendedName>
        <fullName evidence="3">DNA methylase adenine-specific domain-containing protein</fullName>
    </recommendedName>
</protein>
<dbReference type="EMBL" id="JACJQU010000010">
    <property type="protein sequence ID" value="MBD2295181.1"/>
    <property type="molecule type" value="Genomic_DNA"/>
</dbReference>
<sequence>MKLTYSEHGWLLPELLKLDDEYQGRWEQWRWTMETGEIPKEIPQTEFLDLGNTQTLQMVKNCLQAIPQGSWGSHSRFIPYFTNYLLYALGHPSITKNPPEPEGCNGAENRLVQALELKLLITCPFDYLGHLLATEGYGKSKAKFYPTPIWTAKAMAVTAVSSATAAPPFHVYEPAMGTGRLALEMSNYAVSLTGWEWDVLLIKIASLNFMLYAPYFALPIPSLGGDLVIGNTLTGSGVSFIRPSLNYEISPSTPQHQSSNSLVINGIKYENNHTGNQLQGSLF</sequence>
<reference evidence="2" key="1">
    <citation type="journal article" date="2020" name="ISME J.">
        <title>Comparative genomics reveals insights into cyanobacterial evolution and habitat adaptation.</title>
        <authorList>
            <person name="Chen M.Y."/>
            <person name="Teng W.K."/>
            <person name="Zhao L."/>
            <person name="Hu C.X."/>
            <person name="Zhou Y.K."/>
            <person name="Han B.P."/>
            <person name="Song L.R."/>
            <person name="Shu W.S."/>
        </authorList>
    </citation>
    <scope>NUCLEOTIDE SEQUENCE [LARGE SCALE GENOMIC DNA]</scope>
    <source>
        <strain evidence="2">FACHB-251</strain>
    </source>
</reference>
<name>A0A926WKL7_9NOST</name>
<dbReference type="RefSeq" id="WP_190562291.1">
    <property type="nucleotide sequence ID" value="NZ_JACJQU010000010.1"/>
</dbReference>
<accession>A0A926WKL7</accession>
<dbReference type="AlphaFoldDB" id="A0A926WKL7"/>
<evidence type="ECO:0008006" key="3">
    <source>
        <dbReference type="Google" id="ProtNLM"/>
    </source>
</evidence>
<dbReference type="Gene3D" id="3.40.50.150">
    <property type="entry name" value="Vaccinia Virus protein VP39"/>
    <property type="match status" value="1"/>
</dbReference>
<comment type="caution">
    <text evidence="1">The sequence shown here is derived from an EMBL/GenBank/DDBJ whole genome shotgun (WGS) entry which is preliminary data.</text>
</comment>
<evidence type="ECO:0000313" key="2">
    <source>
        <dbReference type="Proteomes" id="UP000662185"/>
    </source>
</evidence>
<gene>
    <name evidence="1" type="ORF">H6G06_17255</name>
</gene>